<dbReference type="RefSeq" id="WP_105941883.1">
    <property type="nucleotide sequence ID" value="NZ_CP027433.1"/>
</dbReference>
<gene>
    <name evidence="1" type="ORF">C6V83_07560</name>
</gene>
<keyword evidence="2" id="KW-1185">Reference proteome</keyword>
<accession>A0A2S0KEM8</accession>
<proteinExistence type="predicted"/>
<dbReference type="AlphaFoldDB" id="A0A2S0KEM8"/>
<organism evidence="1 2">
    <name type="scientific">Gordonia iterans</name>
    <dbReference type="NCBI Taxonomy" id="1004901"/>
    <lineage>
        <taxon>Bacteria</taxon>
        <taxon>Bacillati</taxon>
        <taxon>Actinomycetota</taxon>
        <taxon>Actinomycetes</taxon>
        <taxon>Mycobacteriales</taxon>
        <taxon>Gordoniaceae</taxon>
        <taxon>Gordonia</taxon>
    </lineage>
</organism>
<evidence type="ECO:0000313" key="2">
    <source>
        <dbReference type="Proteomes" id="UP000239814"/>
    </source>
</evidence>
<protein>
    <recommendedName>
        <fullName evidence="3">Prokaryotic metallothionein</fullName>
    </recommendedName>
</protein>
<reference evidence="1 2" key="1">
    <citation type="submission" date="2018-03" db="EMBL/GenBank/DDBJ databases">
        <title>Characteristics and genome of n-alkane degrading marine bacteria Gordonia iterans isolated from crude oil contaminated in Tae-an, South Korea.</title>
        <authorList>
            <person name="Lee S.-S."/>
            <person name="Kim H."/>
        </authorList>
    </citation>
    <scope>NUCLEOTIDE SEQUENCE [LARGE SCALE GENOMIC DNA]</scope>
    <source>
        <strain evidence="1 2">Co17</strain>
    </source>
</reference>
<evidence type="ECO:0000313" key="1">
    <source>
        <dbReference type="EMBL" id="AVM00152.1"/>
    </source>
</evidence>
<sequence length="84" mass="8646">MGVCDICGNEYRHPLLISVEGRPGRGVYDSFECAIAGHAPRCAHCGCTVIGHGVQDGDTVYCCAACARKTGAVALVDHVGGEAP</sequence>
<dbReference type="EMBL" id="CP027433">
    <property type="protein sequence ID" value="AVM00152.1"/>
    <property type="molecule type" value="Genomic_DNA"/>
</dbReference>
<dbReference type="KEGG" id="git:C6V83_07560"/>
<dbReference type="OrthoDB" id="163862at2"/>
<evidence type="ECO:0008006" key="3">
    <source>
        <dbReference type="Google" id="ProtNLM"/>
    </source>
</evidence>
<dbReference type="Proteomes" id="UP000239814">
    <property type="component" value="Chromosome"/>
</dbReference>
<name>A0A2S0KEM8_9ACTN</name>